<dbReference type="EMBL" id="JAATIS010000094">
    <property type="protein sequence ID" value="KAG2470783.1"/>
    <property type="molecule type" value="Genomic_DNA"/>
</dbReference>
<dbReference type="SMART" id="SM00479">
    <property type="entry name" value="EXOIII"/>
    <property type="match status" value="1"/>
</dbReference>
<name>A0A8X7XLZ3_POLSE</name>
<evidence type="ECO:0000256" key="5">
    <source>
        <dbReference type="ARBA" id="ARBA00023242"/>
    </source>
</evidence>
<protein>
    <submittedName>
        <fullName evidence="7">AEN nuclease</fullName>
    </submittedName>
</protein>
<dbReference type="GO" id="GO:0003676">
    <property type="term" value="F:nucleic acid binding"/>
    <property type="evidence" value="ECO:0007669"/>
    <property type="project" value="InterPro"/>
</dbReference>
<evidence type="ECO:0000256" key="2">
    <source>
        <dbReference type="ARBA" id="ARBA00022722"/>
    </source>
</evidence>
<accession>A0A8X7XLZ3</accession>
<keyword evidence="2" id="KW-0540">Nuclease</keyword>
<evidence type="ECO:0000256" key="1">
    <source>
        <dbReference type="ARBA" id="ARBA00004123"/>
    </source>
</evidence>
<dbReference type="InterPro" id="IPR012337">
    <property type="entry name" value="RNaseH-like_sf"/>
</dbReference>
<dbReference type="PANTHER" id="PTHR12801">
    <property type="entry name" value="RNA EXONUCLEASE REXO1 / RECO3 FAMILY MEMBER-RELATED"/>
    <property type="match status" value="1"/>
</dbReference>
<dbReference type="InterPro" id="IPR047021">
    <property type="entry name" value="REXO1/3/4-like"/>
</dbReference>
<dbReference type="OrthoDB" id="16516at2759"/>
<feature type="domain" description="Exonuclease" evidence="6">
    <location>
        <begin position="154"/>
        <end position="320"/>
    </location>
</feature>
<keyword evidence="4" id="KW-0269">Exonuclease</keyword>
<gene>
    <name evidence="7" type="primary">Aen</name>
    <name evidence="7" type="ORF">GTO96_0006063</name>
</gene>
<evidence type="ECO:0000313" key="7">
    <source>
        <dbReference type="EMBL" id="KAG2470783.1"/>
    </source>
</evidence>
<proteinExistence type="predicted"/>
<dbReference type="FunFam" id="3.30.420.10:FF:000007">
    <property type="entry name" value="Interferon-stimulated exonuclease gene 20"/>
    <property type="match status" value="1"/>
</dbReference>
<keyword evidence="8" id="KW-1185">Reference proteome</keyword>
<comment type="caution">
    <text evidence="7">The sequence shown here is derived from an EMBL/GenBank/DDBJ whole genome shotgun (WGS) entry which is preliminary data.</text>
</comment>
<dbReference type="SUPFAM" id="SSF53098">
    <property type="entry name" value="Ribonuclease H-like"/>
    <property type="match status" value="1"/>
</dbReference>
<organism evidence="7 8">
    <name type="scientific">Polypterus senegalus</name>
    <name type="common">Senegal bichir</name>
    <dbReference type="NCBI Taxonomy" id="55291"/>
    <lineage>
        <taxon>Eukaryota</taxon>
        <taxon>Metazoa</taxon>
        <taxon>Chordata</taxon>
        <taxon>Craniata</taxon>
        <taxon>Vertebrata</taxon>
        <taxon>Euteleostomi</taxon>
        <taxon>Actinopterygii</taxon>
        <taxon>Polypteriformes</taxon>
        <taxon>Polypteridae</taxon>
        <taxon>Polypterus</taxon>
    </lineage>
</organism>
<feature type="non-terminal residue" evidence="7">
    <location>
        <position position="1"/>
    </location>
</feature>
<dbReference type="InterPro" id="IPR013520">
    <property type="entry name" value="Ribonucl_H"/>
</dbReference>
<dbReference type="InterPro" id="IPR036397">
    <property type="entry name" value="RNaseH_sf"/>
</dbReference>
<dbReference type="GO" id="GO:0005730">
    <property type="term" value="C:nucleolus"/>
    <property type="evidence" value="ECO:0007669"/>
    <property type="project" value="UniProtKB-ARBA"/>
</dbReference>
<dbReference type="PANTHER" id="PTHR12801:SF57">
    <property type="entry name" value="APOPTOSIS-ENHANCING NUCLEASE"/>
    <property type="match status" value="1"/>
</dbReference>
<sequence>MPTAITMKPLPALVTLVHQRDTLVSSHKDRSAANSMPCFQSSVGLTECPKGVMKQKKRFQKRQRIMERKAFLEKVGILKGRGNTDKISQVNGVKKNSTECLPGNVVKAVPEEMAQNGKIVTSSSRLWESNTGFSAGVLPSSYPSTPCPFLMPSKLVAVDCEMVGTGPRGCCSELARCSIVSYNGTVLYDKYIKPKQPVVDYRTPWSGIWSHHLKNAIPFNEAKNEILQILNGKVVVGHALHNDFRVLGYFHPKHLIRDTSKQKFLLLKAGFPGKQSVSLRKLAKELLHQNIQCGSNGHCSVQDARAAMELYKLVEAQWEAEVQLKVAMGAYELSIDHNESSSHYMDDKYWPEDLNKDSI</sequence>
<keyword evidence="5" id="KW-0539">Nucleus</keyword>
<evidence type="ECO:0000256" key="4">
    <source>
        <dbReference type="ARBA" id="ARBA00022839"/>
    </source>
</evidence>
<dbReference type="CDD" id="cd06149">
    <property type="entry name" value="ISG20"/>
    <property type="match status" value="1"/>
</dbReference>
<dbReference type="Gene3D" id="3.30.420.10">
    <property type="entry name" value="Ribonuclease H-like superfamily/Ribonuclease H"/>
    <property type="match status" value="1"/>
</dbReference>
<evidence type="ECO:0000259" key="6">
    <source>
        <dbReference type="SMART" id="SM00479"/>
    </source>
</evidence>
<dbReference type="GO" id="GO:0000175">
    <property type="term" value="F:3'-5'-RNA exonuclease activity"/>
    <property type="evidence" value="ECO:0007669"/>
    <property type="project" value="InterPro"/>
</dbReference>
<dbReference type="Proteomes" id="UP000886611">
    <property type="component" value="Unassembled WGS sequence"/>
</dbReference>
<evidence type="ECO:0000256" key="3">
    <source>
        <dbReference type="ARBA" id="ARBA00022801"/>
    </source>
</evidence>
<dbReference type="Pfam" id="PF00929">
    <property type="entry name" value="RNase_T"/>
    <property type="match status" value="1"/>
</dbReference>
<feature type="non-terminal residue" evidence="7">
    <location>
        <position position="359"/>
    </location>
</feature>
<comment type="subcellular location">
    <subcellularLocation>
        <location evidence="1">Nucleus</location>
    </subcellularLocation>
</comment>
<reference evidence="7 8" key="1">
    <citation type="journal article" date="2021" name="Cell">
        <title>Tracing the genetic footprints of vertebrate landing in non-teleost ray-finned fishes.</title>
        <authorList>
            <person name="Bi X."/>
            <person name="Wang K."/>
            <person name="Yang L."/>
            <person name="Pan H."/>
            <person name="Jiang H."/>
            <person name="Wei Q."/>
            <person name="Fang M."/>
            <person name="Yu H."/>
            <person name="Zhu C."/>
            <person name="Cai Y."/>
            <person name="He Y."/>
            <person name="Gan X."/>
            <person name="Zeng H."/>
            <person name="Yu D."/>
            <person name="Zhu Y."/>
            <person name="Jiang H."/>
            <person name="Qiu Q."/>
            <person name="Yang H."/>
            <person name="Zhang Y.E."/>
            <person name="Wang W."/>
            <person name="Zhu M."/>
            <person name="He S."/>
            <person name="Zhang G."/>
        </authorList>
    </citation>
    <scope>NUCLEOTIDE SEQUENCE [LARGE SCALE GENOMIC DNA]</scope>
    <source>
        <strain evidence="7">Bchr_013</strain>
    </source>
</reference>
<evidence type="ECO:0000313" key="8">
    <source>
        <dbReference type="Proteomes" id="UP000886611"/>
    </source>
</evidence>
<dbReference type="InterPro" id="IPR037433">
    <property type="entry name" value="ISG20_DEDDh"/>
</dbReference>
<dbReference type="AlphaFoldDB" id="A0A8X7XLZ3"/>
<keyword evidence="3" id="KW-0378">Hydrolase</keyword>